<name>A0ABS9KAW1_9BACT</name>
<feature type="transmembrane region" description="Helical" evidence="1">
    <location>
        <begin position="109"/>
        <end position="133"/>
    </location>
</feature>
<feature type="transmembrane region" description="Helical" evidence="1">
    <location>
        <begin position="230"/>
        <end position="249"/>
    </location>
</feature>
<protein>
    <recommendedName>
        <fullName evidence="4">ABC transporter permease</fullName>
    </recommendedName>
</protein>
<feature type="transmembrane region" description="Helical" evidence="1">
    <location>
        <begin position="153"/>
        <end position="178"/>
    </location>
</feature>
<feature type="transmembrane region" description="Helical" evidence="1">
    <location>
        <begin position="187"/>
        <end position="210"/>
    </location>
</feature>
<organism evidence="2 3">
    <name type="scientific">Rhodohalobacter sulfatireducens</name>
    <dbReference type="NCBI Taxonomy" id="2911366"/>
    <lineage>
        <taxon>Bacteria</taxon>
        <taxon>Pseudomonadati</taxon>
        <taxon>Balneolota</taxon>
        <taxon>Balneolia</taxon>
        <taxon>Balneolales</taxon>
        <taxon>Balneolaceae</taxon>
        <taxon>Rhodohalobacter</taxon>
    </lineage>
</organism>
<dbReference type="Proteomes" id="UP001165366">
    <property type="component" value="Unassembled WGS sequence"/>
</dbReference>
<proteinExistence type="predicted"/>
<comment type="caution">
    <text evidence="2">The sequence shown here is derived from an EMBL/GenBank/DDBJ whole genome shotgun (WGS) entry which is preliminary data.</text>
</comment>
<feature type="transmembrane region" description="Helical" evidence="1">
    <location>
        <begin position="70"/>
        <end position="88"/>
    </location>
</feature>
<gene>
    <name evidence="2" type="ORF">L6773_05305</name>
</gene>
<evidence type="ECO:0008006" key="4">
    <source>
        <dbReference type="Google" id="ProtNLM"/>
    </source>
</evidence>
<keyword evidence="1" id="KW-0812">Transmembrane</keyword>
<keyword evidence="3" id="KW-1185">Reference proteome</keyword>
<feature type="transmembrane region" description="Helical" evidence="1">
    <location>
        <begin position="30"/>
        <end position="50"/>
    </location>
</feature>
<keyword evidence="1" id="KW-0472">Membrane</keyword>
<evidence type="ECO:0000313" key="2">
    <source>
        <dbReference type="EMBL" id="MCG2587970.1"/>
    </source>
</evidence>
<dbReference type="EMBL" id="JAKLWS010000004">
    <property type="protein sequence ID" value="MCG2587970.1"/>
    <property type="molecule type" value="Genomic_DNA"/>
</dbReference>
<keyword evidence="1" id="KW-1133">Transmembrane helix</keyword>
<reference evidence="2" key="1">
    <citation type="submission" date="2022-01" db="EMBL/GenBank/DDBJ databases">
        <authorList>
            <person name="Wang Y."/>
        </authorList>
    </citation>
    <scope>NUCLEOTIDE SEQUENCE</scope>
    <source>
        <strain evidence="2">WB101</strain>
    </source>
</reference>
<evidence type="ECO:0000313" key="3">
    <source>
        <dbReference type="Proteomes" id="UP001165366"/>
    </source>
</evidence>
<sequence length="257" mass="28950">MSATNVNNQFSFTRFKFVLKRYVALNQRTWLIGFLCVAGFLLAIAVLPTISNMFSVDRPGFTAVRGITLSLYTLGGLILTSMIFNEVHSSTKAFQFLTLPSTTFEKLSAAWFSGTIVYTFVSIISVVVLSVVIELVKGINTGHWTPFNVFNPFSADVLSTVLGFFFYQSIFLLGAVYFKKNNFIKTLLVIILFVLGTLFFLNIGLLIFGLSQNQDFFVNIQLDAQQWITPLKYIIGIGLTLFFLWLSYLKLKNKQVA</sequence>
<reference evidence="2" key="2">
    <citation type="submission" date="2024-05" db="EMBL/GenBank/DDBJ databases">
        <title>Rhodohalobacter halophilus gen. nov., sp. nov., a moderately halophilic member of the family Balneolaceae.</title>
        <authorList>
            <person name="Xia J."/>
        </authorList>
    </citation>
    <scope>NUCLEOTIDE SEQUENCE</scope>
    <source>
        <strain evidence="2">WB101</strain>
    </source>
</reference>
<dbReference type="RefSeq" id="WP_237852814.1">
    <property type="nucleotide sequence ID" value="NZ_JAKLWS010000004.1"/>
</dbReference>
<evidence type="ECO:0000256" key="1">
    <source>
        <dbReference type="SAM" id="Phobius"/>
    </source>
</evidence>
<accession>A0ABS9KAW1</accession>